<keyword evidence="5 9" id="KW-1133">Transmembrane helix</keyword>
<dbReference type="SUPFAM" id="SSF103088">
    <property type="entry name" value="OmpA-like"/>
    <property type="match status" value="1"/>
</dbReference>
<evidence type="ECO:0000256" key="9">
    <source>
        <dbReference type="SAM" id="Phobius"/>
    </source>
</evidence>
<protein>
    <submittedName>
        <fullName evidence="11">Flagellar motor protein MotB</fullName>
    </submittedName>
</protein>
<keyword evidence="4 9" id="KW-0812">Transmembrane</keyword>
<dbReference type="CDD" id="cd07185">
    <property type="entry name" value="OmpA_C-like"/>
    <property type="match status" value="1"/>
</dbReference>
<dbReference type="Gene3D" id="3.30.1330.60">
    <property type="entry name" value="OmpA-like domain"/>
    <property type="match status" value="1"/>
</dbReference>
<dbReference type="Pfam" id="PF00691">
    <property type="entry name" value="OmpA"/>
    <property type="match status" value="1"/>
</dbReference>
<dbReference type="EMBL" id="BTCL01000021">
    <property type="protein sequence ID" value="GMK47677.1"/>
    <property type="molecule type" value="Genomic_DNA"/>
</dbReference>
<evidence type="ECO:0000256" key="4">
    <source>
        <dbReference type="ARBA" id="ARBA00022692"/>
    </source>
</evidence>
<dbReference type="InterPro" id="IPR050330">
    <property type="entry name" value="Bact_OuterMem_StrucFunc"/>
</dbReference>
<dbReference type="PANTHER" id="PTHR30329:SF21">
    <property type="entry name" value="LIPOPROTEIN YIAD-RELATED"/>
    <property type="match status" value="1"/>
</dbReference>
<evidence type="ECO:0000256" key="3">
    <source>
        <dbReference type="ARBA" id="ARBA00022475"/>
    </source>
</evidence>
<keyword evidence="11" id="KW-0282">Flagellum</keyword>
<dbReference type="Proteomes" id="UP001285921">
    <property type="component" value="Unassembled WGS sequence"/>
</dbReference>
<dbReference type="Pfam" id="PF13677">
    <property type="entry name" value="MotB_plug"/>
    <property type="match status" value="1"/>
</dbReference>
<name>A0ABQ6NTX4_9BACL</name>
<keyword evidence="11" id="KW-0966">Cell projection</keyword>
<evidence type="ECO:0000259" key="10">
    <source>
        <dbReference type="PROSITE" id="PS51123"/>
    </source>
</evidence>
<comment type="subcellular location">
    <subcellularLocation>
        <location evidence="1">Cell membrane</location>
        <topology evidence="1">Single-pass membrane protein</topology>
    </subcellularLocation>
</comment>
<dbReference type="NCBIfam" id="NF005831">
    <property type="entry name" value="PRK07734.1"/>
    <property type="match status" value="1"/>
</dbReference>
<feature type="region of interest" description="Disordered" evidence="8">
    <location>
        <begin position="66"/>
        <end position="97"/>
    </location>
</feature>
<evidence type="ECO:0000313" key="11">
    <source>
        <dbReference type="EMBL" id="GMK47677.1"/>
    </source>
</evidence>
<dbReference type="PANTHER" id="PTHR30329">
    <property type="entry name" value="STATOR ELEMENT OF FLAGELLAR MOTOR COMPLEX"/>
    <property type="match status" value="1"/>
</dbReference>
<dbReference type="RefSeq" id="WP_127497803.1">
    <property type="nucleotide sequence ID" value="NZ_BTCL01000021.1"/>
</dbReference>
<comment type="similarity">
    <text evidence="2">Belongs to the MotB family.</text>
</comment>
<reference evidence="11 12" key="1">
    <citation type="submission" date="2023-05" db="EMBL/GenBank/DDBJ databases">
        <title>Draft genome of Paenibacillus sp. CCS26.</title>
        <authorList>
            <person name="Akita H."/>
            <person name="Shinto Y."/>
            <person name="Kimura Z."/>
        </authorList>
    </citation>
    <scope>NUCLEOTIDE SEQUENCE [LARGE SCALE GENOMIC DNA]</scope>
    <source>
        <strain evidence="11 12">CCS26</strain>
    </source>
</reference>
<comment type="caution">
    <text evidence="11">The sequence shown here is derived from an EMBL/GenBank/DDBJ whole genome shotgun (WGS) entry which is preliminary data.</text>
</comment>
<feature type="domain" description="OmpA-like" evidence="10">
    <location>
        <begin position="135"/>
        <end position="257"/>
    </location>
</feature>
<evidence type="ECO:0000256" key="2">
    <source>
        <dbReference type="ARBA" id="ARBA00008914"/>
    </source>
</evidence>
<gene>
    <name evidence="11" type="ORF">PghCCS26_48070</name>
</gene>
<accession>A0ABQ6NTX4</accession>
<evidence type="ECO:0000256" key="6">
    <source>
        <dbReference type="ARBA" id="ARBA00023136"/>
    </source>
</evidence>
<evidence type="ECO:0000256" key="1">
    <source>
        <dbReference type="ARBA" id="ARBA00004162"/>
    </source>
</evidence>
<keyword evidence="11" id="KW-0969">Cilium</keyword>
<feature type="transmembrane region" description="Helical" evidence="9">
    <location>
        <begin position="21"/>
        <end position="39"/>
    </location>
</feature>
<sequence length="272" mass="30748">MKKRKHDDHDEHIDESWLIPYADLLTLLLALFIVLYAASSTDARKFERMSEAFSAAFNSGAGIMDNPSVIKSGEQPQQQIDDGKKTSKDQHEDTESNLQELIKKEQEDLEKLKKQLDQYIKKNGLSSELETKLNQSQLMITISDNALFASGSDALKTESKELAANISKMLEPYTGYEIVVSGHTDDQPIRTQNFKSNWDLSSSRAIRFMDVLLENNKLKPERFSAIGYGEYRPVASNDTTAGRAKNRRVEVSIIRKYVDSSKVQQIPATPKQ</sequence>
<evidence type="ECO:0000256" key="7">
    <source>
        <dbReference type="PROSITE-ProRule" id="PRU00473"/>
    </source>
</evidence>
<dbReference type="PROSITE" id="PS51123">
    <property type="entry name" value="OMPA_2"/>
    <property type="match status" value="1"/>
</dbReference>
<feature type="compositionally biased region" description="Basic and acidic residues" evidence="8">
    <location>
        <begin position="81"/>
        <end position="94"/>
    </location>
</feature>
<evidence type="ECO:0000256" key="5">
    <source>
        <dbReference type="ARBA" id="ARBA00022989"/>
    </source>
</evidence>
<proteinExistence type="inferred from homology"/>
<dbReference type="InterPro" id="IPR006665">
    <property type="entry name" value="OmpA-like"/>
</dbReference>
<evidence type="ECO:0000313" key="12">
    <source>
        <dbReference type="Proteomes" id="UP001285921"/>
    </source>
</evidence>
<keyword evidence="12" id="KW-1185">Reference proteome</keyword>
<keyword evidence="3" id="KW-1003">Cell membrane</keyword>
<keyword evidence="6 7" id="KW-0472">Membrane</keyword>
<evidence type="ECO:0000256" key="8">
    <source>
        <dbReference type="SAM" id="MobiDB-lite"/>
    </source>
</evidence>
<organism evidence="11 12">
    <name type="scientific">Paenibacillus glycanilyticus</name>
    <dbReference type="NCBI Taxonomy" id="126569"/>
    <lineage>
        <taxon>Bacteria</taxon>
        <taxon>Bacillati</taxon>
        <taxon>Bacillota</taxon>
        <taxon>Bacilli</taxon>
        <taxon>Bacillales</taxon>
        <taxon>Paenibacillaceae</taxon>
        <taxon>Paenibacillus</taxon>
    </lineage>
</organism>
<dbReference type="InterPro" id="IPR025713">
    <property type="entry name" value="MotB-like_N_dom"/>
</dbReference>
<dbReference type="InterPro" id="IPR036737">
    <property type="entry name" value="OmpA-like_sf"/>
</dbReference>